<dbReference type="PRINTS" id="PR00119">
    <property type="entry name" value="CATATPASE"/>
</dbReference>
<dbReference type="PROSITE" id="PS00154">
    <property type="entry name" value="ATPASE_E1_E2"/>
    <property type="match status" value="2"/>
</dbReference>
<keyword evidence="5" id="KW-0547">Nucleotide-binding</keyword>
<dbReference type="GO" id="GO:0005886">
    <property type="term" value="C:plasma membrane"/>
    <property type="evidence" value="ECO:0007669"/>
    <property type="project" value="UniProtKB-SubCell"/>
</dbReference>
<dbReference type="Pfam" id="PF00690">
    <property type="entry name" value="Cation_ATPase_N"/>
    <property type="match status" value="1"/>
</dbReference>
<evidence type="ECO:0000256" key="10">
    <source>
        <dbReference type="ARBA" id="ARBA00073741"/>
    </source>
</evidence>
<evidence type="ECO:0000256" key="1">
    <source>
        <dbReference type="ARBA" id="ARBA00004651"/>
    </source>
</evidence>
<comment type="subcellular location">
    <subcellularLocation>
        <location evidence="1">Cell membrane</location>
        <topology evidence="1">Multi-pass membrane protein</topology>
    </subcellularLocation>
</comment>
<dbReference type="FunFam" id="3.40.50.1000:FF:000028">
    <property type="entry name" value="Calcium-transporting P-type ATPase, putative"/>
    <property type="match status" value="1"/>
</dbReference>
<dbReference type="GO" id="GO:0016887">
    <property type="term" value="F:ATP hydrolysis activity"/>
    <property type="evidence" value="ECO:0007669"/>
    <property type="project" value="InterPro"/>
</dbReference>
<keyword evidence="4" id="KW-0479">Metal-binding</keyword>
<dbReference type="FunFam" id="2.70.150.10:FF:000016">
    <property type="entry name" value="Calcium-transporting P-type ATPase putative"/>
    <property type="match status" value="1"/>
</dbReference>
<dbReference type="GO" id="GO:0015662">
    <property type="term" value="F:P-type ion transporter activity"/>
    <property type="evidence" value="ECO:0007669"/>
    <property type="project" value="UniProtKB-ARBA"/>
</dbReference>
<dbReference type="InterPro" id="IPR018303">
    <property type="entry name" value="ATPase_P-typ_P_site"/>
</dbReference>
<keyword evidence="6" id="KW-0067">ATP-binding</keyword>
<dbReference type="InterPro" id="IPR001757">
    <property type="entry name" value="P_typ_ATPase"/>
</dbReference>
<name>A0A7R8WKX3_9CRUS</name>
<accession>A0A7R8WKX3</accession>
<evidence type="ECO:0000256" key="2">
    <source>
        <dbReference type="ARBA" id="ARBA00022475"/>
    </source>
</evidence>
<keyword evidence="2" id="KW-1003">Cell membrane</keyword>
<dbReference type="NCBIfam" id="TIGR01494">
    <property type="entry name" value="ATPase_P-type"/>
    <property type="match status" value="2"/>
</dbReference>
<dbReference type="SUPFAM" id="SSF81665">
    <property type="entry name" value="Calcium ATPase, transmembrane domain M"/>
    <property type="match status" value="1"/>
</dbReference>
<dbReference type="Gene3D" id="2.70.150.10">
    <property type="entry name" value="Calcium-transporting ATPase, cytoplasmic transduction domain A"/>
    <property type="match status" value="1"/>
</dbReference>
<dbReference type="AlphaFoldDB" id="A0A7R8WKX3"/>
<dbReference type="SMART" id="SM00831">
    <property type="entry name" value="Cation_ATPase_N"/>
    <property type="match status" value="1"/>
</dbReference>
<evidence type="ECO:0000256" key="3">
    <source>
        <dbReference type="ARBA" id="ARBA00022692"/>
    </source>
</evidence>
<dbReference type="SFLD" id="SFLDS00003">
    <property type="entry name" value="Haloacid_Dehalogenase"/>
    <property type="match status" value="1"/>
</dbReference>
<dbReference type="Gene3D" id="1.20.1110.10">
    <property type="entry name" value="Calcium-transporting ATPase, transmembrane domain"/>
    <property type="match status" value="2"/>
</dbReference>
<dbReference type="SFLD" id="SFLDF00027">
    <property type="entry name" value="p-type_atpase"/>
    <property type="match status" value="1"/>
</dbReference>
<evidence type="ECO:0000313" key="12">
    <source>
        <dbReference type="EMBL" id="CAD7230891.1"/>
    </source>
</evidence>
<dbReference type="Gene3D" id="3.40.50.1000">
    <property type="entry name" value="HAD superfamily/HAD-like"/>
    <property type="match status" value="2"/>
</dbReference>
<dbReference type="EMBL" id="OB663043">
    <property type="protein sequence ID" value="CAD7230891.1"/>
    <property type="molecule type" value="Genomic_DNA"/>
</dbReference>
<dbReference type="GO" id="GO:0046872">
    <property type="term" value="F:metal ion binding"/>
    <property type="evidence" value="ECO:0007669"/>
    <property type="project" value="UniProtKB-KW"/>
</dbReference>
<dbReference type="PRINTS" id="PR00120">
    <property type="entry name" value="HATPASE"/>
</dbReference>
<dbReference type="InterPro" id="IPR004014">
    <property type="entry name" value="ATPase_P-typ_cation-transptr_N"/>
</dbReference>
<dbReference type="GO" id="GO:0005524">
    <property type="term" value="F:ATP binding"/>
    <property type="evidence" value="ECO:0007669"/>
    <property type="project" value="UniProtKB-KW"/>
</dbReference>
<keyword evidence="8" id="KW-1133">Transmembrane helix</keyword>
<dbReference type="InterPro" id="IPR059000">
    <property type="entry name" value="ATPase_P-type_domA"/>
</dbReference>
<protein>
    <recommendedName>
        <fullName evidence="10">Sodium/potassium exporting P-type ATPase 1</fullName>
    </recommendedName>
</protein>
<gene>
    <name evidence="12" type="ORF">CTOB1V02_LOCUS8747</name>
</gene>
<evidence type="ECO:0000256" key="8">
    <source>
        <dbReference type="ARBA" id="ARBA00022989"/>
    </source>
</evidence>
<dbReference type="InterPro" id="IPR044492">
    <property type="entry name" value="P_typ_ATPase_HD_dom"/>
</dbReference>
<dbReference type="SUPFAM" id="SSF56784">
    <property type="entry name" value="HAD-like"/>
    <property type="match status" value="1"/>
</dbReference>
<evidence type="ECO:0000259" key="11">
    <source>
        <dbReference type="SMART" id="SM00831"/>
    </source>
</evidence>
<keyword evidence="3" id="KW-0812">Transmembrane</keyword>
<dbReference type="InterPro" id="IPR008250">
    <property type="entry name" value="ATPase_P-typ_transduc_dom_A_sf"/>
</dbReference>
<dbReference type="InterPro" id="IPR023214">
    <property type="entry name" value="HAD_sf"/>
</dbReference>
<evidence type="ECO:0000256" key="9">
    <source>
        <dbReference type="ARBA" id="ARBA00023136"/>
    </source>
</evidence>
<feature type="domain" description="Cation-transporting P-type ATPase N-terminal" evidence="11">
    <location>
        <begin position="15"/>
        <end position="89"/>
    </location>
</feature>
<dbReference type="Pfam" id="PF00689">
    <property type="entry name" value="Cation_ATPase_C"/>
    <property type="match status" value="1"/>
</dbReference>
<dbReference type="OrthoDB" id="3352408at2759"/>
<sequence>MDGIRKLPMAEKDINWYVQSPQQIAERLEVDIAVGLSEAAVNSRLQRDGPNRLPEKPPESRLKKFLRQYKDFMQIILVSTGLVALVVLHDYQTTILLFALTLLNAWMGLSQEAKAEASIGSLRSMMELQARVRRDGQDQHLPADQLVVGDVVLFEAGDKVPADGRLIEAATLEIEEAALTGESTPTLKSTEAIDGDGVALGDRHNMAFMNTTVTRGRGKMIVTGTGAGTEIGHIATMTESVLSEKTPLQKQLDRLTIIMASVAGVALVAMTLIGLSRDLPLSVLVITGVSMAIAAVPTGLPAVVTSVLALGTTTLARTGAIVKRLTSVETLGSTSAICSDKTGTLTLNQMTVREVNVAGHRFTTLGSTSAICSDKTGTLTLNQMTVREVNVAGHRFTVDGEGYSTKGTIRFVGEASDTDIRLALISMALNTDAVLDGENLIGDPTEGALIVLAEKGGVDVRGTRERYPRLAEVPFDSAYKLMATFHEMADKEGNPIIRAWVKGAPDVLLGRSSVLVSPTGELLPLDDAMRAQVIAENDRLASHGMRVLAFAGKHFDPATFKADGEHLEQMNDLTLYALVGIVDPPRPTAKETIRRAADAGIRVRMITGDHVVTAAAIANELGIPGRAISGKEFSAMDDATLAREIDEIGVIARVAPEDKVRLVDALQKKGEIVAMTGDGVNDAPALKKADIGVAMGITGTEATKEAAAMILTDDNFSTIVKAVEKGRELYDNLMKYIRFQLAQLVGFILIFLGSALLNIVGGVPFTAAQILWINFLVDAPPGVMLGNDTATGDLMKEAPRDASQGIVTVRLGIWYGLGGLCMAISTLGVMAWFEARGLAVEVLYTLGFVCFTLSHLFSVYAYRNPRQSVFTMESFNNCRLNIAVVCAFAAILLATELPFLQKGLRLVSLSFDGWVYCTIVASLILWVSEAYRALVITPDMKAKMAAKQEG</sequence>
<reference evidence="12" key="1">
    <citation type="submission" date="2020-11" db="EMBL/GenBank/DDBJ databases">
        <authorList>
            <person name="Tran Van P."/>
        </authorList>
    </citation>
    <scope>NUCLEOTIDE SEQUENCE</scope>
</reference>
<evidence type="ECO:0000256" key="7">
    <source>
        <dbReference type="ARBA" id="ARBA00022967"/>
    </source>
</evidence>
<evidence type="ECO:0000256" key="6">
    <source>
        <dbReference type="ARBA" id="ARBA00022840"/>
    </source>
</evidence>
<dbReference type="Pfam" id="PF08282">
    <property type="entry name" value="Hydrolase_3"/>
    <property type="match status" value="1"/>
</dbReference>
<dbReference type="SUPFAM" id="SSF81660">
    <property type="entry name" value="Metal cation-transporting ATPase, ATP-binding domain N"/>
    <property type="match status" value="1"/>
</dbReference>
<dbReference type="InterPro" id="IPR006068">
    <property type="entry name" value="ATPase_P-typ_cation-transptr_C"/>
</dbReference>
<keyword evidence="7" id="KW-1278">Translocase</keyword>
<dbReference type="GO" id="GO:0046873">
    <property type="term" value="F:metal ion transmembrane transporter activity"/>
    <property type="evidence" value="ECO:0007669"/>
    <property type="project" value="UniProtKB-ARBA"/>
</dbReference>
<dbReference type="Gene3D" id="3.40.1110.10">
    <property type="entry name" value="Calcium-transporting ATPase, cytoplasmic domain N"/>
    <property type="match status" value="2"/>
</dbReference>
<organism evidence="12">
    <name type="scientific">Cyprideis torosa</name>
    <dbReference type="NCBI Taxonomy" id="163714"/>
    <lineage>
        <taxon>Eukaryota</taxon>
        <taxon>Metazoa</taxon>
        <taxon>Ecdysozoa</taxon>
        <taxon>Arthropoda</taxon>
        <taxon>Crustacea</taxon>
        <taxon>Oligostraca</taxon>
        <taxon>Ostracoda</taxon>
        <taxon>Podocopa</taxon>
        <taxon>Podocopida</taxon>
        <taxon>Cytherocopina</taxon>
        <taxon>Cytheroidea</taxon>
        <taxon>Cytherideidae</taxon>
        <taxon>Cyprideis</taxon>
    </lineage>
</organism>
<dbReference type="GO" id="GO:1902600">
    <property type="term" value="P:proton transmembrane transport"/>
    <property type="evidence" value="ECO:0007669"/>
    <property type="project" value="TreeGrafter"/>
</dbReference>
<dbReference type="InterPro" id="IPR050510">
    <property type="entry name" value="Cation_transp_ATPase_P-type"/>
</dbReference>
<evidence type="ECO:0000256" key="4">
    <source>
        <dbReference type="ARBA" id="ARBA00022723"/>
    </source>
</evidence>
<dbReference type="PANTHER" id="PTHR43294:SF21">
    <property type="entry name" value="CATION TRANSPORTING ATPASE"/>
    <property type="match status" value="1"/>
</dbReference>
<dbReference type="GO" id="GO:0140352">
    <property type="term" value="P:export from cell"/>
    <property type="evidence" value="ECO:0007669"/>
    <property type="project" value="UniProtKB-ARBA"/>
</dbReference>
<proteinExistence type="predicted"/>
<dbReference type="InterPro" id="IPR023299">
    <property type="entry name" value="ATPase_P-typ_cyto_dom_N"/>
</dbReference>
<dbReference type="SUPFAM" id="SSF81653">
    <property type="entry name" value="Calcium ATPase, transduction domain A"/>
    <property type="match status" value="1"/>
</dbReference>
<dbReference type="Pfam" id="PF13246">
    <property type="entry name" value="Cation_ATPase"/>
    <property type="match status" value="1"/>
</dbReference>
<dbReference type="GO" id="GO:0019829">
    <property type="term" value="F:ATPase-coupled monoatomic cation transmembrane transporter activity"/>
    <property type="evidence" value="ECO:0007669"/>
    <property type="project" value="TreeGrafter"/>
</dbReference>
<dbReference type="Pfam" id="PF00122">
    <property type="entry name" value="E1-E2_ATPase"/>
    <property type="match status" value="1"/>
</dbReference>
<evidence type="ECO:0000256" key="5">
    <source>
        <dbReference type="ARBA" id="ARBA00022741"/>
    </source>
</evidence>
<dbReference type="InterPro" id="IPR023298">
    <property type="entry name" value="ATPase_P-typ_TM_dom_sf"/>
</dbReference>
<dbReference type="InterPro" id="IPR036412">
    <property type="entry name" value="HAD-like_sf"/>
</dbReference>
<dbReference type="PANTHER" id="PTHR43294">
    <property type="entry name" value="SODIUM/POTASSIUM-TRANSPORTING ATPASE SUBUNIT ALPHA"/>
    <property type="match status" value="1"/>
</dbReference>
<dbReference type="SFLD" id="SFLDG00002">
    <property type="entry name" value="C1.7:_P-type_atpase_like"/>
    <property type="match status" value="1"/>
</dbReference>
<keyword evidence="9" id="KW-0472">Membrane</keyword>